<dbReference type="InterPro" id="IPR009057">
    <property type="entry name" value="Homeodomain-like_sf"/>
</dbReference>
<reference evidence="5" key="1">
    <citation type="submission" date="2021-03" db="EMBL/GenBank/DDBJ databases">
        <title>Leucobacter chromiisoli sp. nov., isolated from chromium-containing soil of chemical plant.</title>
        <authorList>
            <person name="Xu Z."/>
        </authorList>
    </citation>
    <scope>NUCLEOTIDE SEQUENCE</scope>
    <source>
        <strain evidence="5">S27</strain>
    </source>
</reference>
<dbReference type="PROSITE" id="PS50977">
    <property type="entry name" value="HTH_TETR_2"/>
    <property type="match status" value="1"/>
</dbReference>
<dbReference type="Proteomes" id="UP000664382">
    <property type="component" value="Unassembled WGS sequence"/>
</dbReference>
<evidence type="ECO:0000256" key="3">
    <source>
        <dbReference type="SAM" id="MobiDB-lite"/>
    </source>
</evidence>
<dbReference type="SUPFAM" id="SSF48498">
    <property type="entry name" value="Tetracyclin repressor-like, C-terminal domain"/>
    <property type="match status" value="1"/>
</dbReference>
<dbReference type="EMBL" id="JAGDYM010000001">
    <property type="protein sequence ID" value="MBO1900436.1"/>
    <property type="molecule type" value="Genomic_DNA"/>
</dbReference>
<keyword evidence="6" id="KW-1185">Reference proteome</keyword>
<organism evidence="5 6">
    <name type="scientific">Leucobacter weissii</name>
    <dbReference type="NCBI Taxonomy" id="1983706"/>
    <lineage>
        <taxon>Bacteria</taxon>
        <taxon>Bacillati</taxon>
        <taxon>Actinomycetota</taxon>
        <taxon>Actinomycetes</taxon>
        <taxon>Micrococcales</taxon>
        <taxon>Microbacteriaceae</taxon>
        <taxon>Leucobacter</taxon>
    </lineage>
</organism>
<dbReference type="InterPro" id="IPR036271">
    <property type="entry name" value="Tet_transcr_reg_TetR-rel_C_sf"/>
</dbReference>
<proteinExistence type="predicted"/>
<feature type="domain" description="HTH tetR-type" evidence="4">
    <location>
        <begin position="20"/>
        <end position="80"/>
    </location>
</feature>
<sequence>MEHVAPSAEDEPKVRRRNAAQTRENILRVATAEFSSRGFSGARIDEIAGSTSTTKRMIYYYFGSKEGLYLAVMESAYRVIRSLEEQLAIDHLEPVEAVRVLAELTYDHHTSHRDFVRLVAIENIHRAEIISKSEVIPDLNSTAIATAERVLRRGVEAGVFRGDIDALDLHMIISSYAVFHVANRHTFQTLFGRDLLDEARHEHHRRIAGDIAVSTLLKERPRPGGTA</sequence>
<evidence type="ECO:0000256" key="1">
    <source>
        <dbReference type="ARBA" id="ARBA00023125"/>
    </source>
</evidence>
<comment type="caution">
    <text evidence="5">The sequence shown here is derived from an EMBL/GenBank/DDBJ whole genome shotgun (WGS) entry which is preliminary data.</text>
</comment>
<protein>
    <submittedName>
        <fullName evidence="5">TetR family transcriptional regulator</fullName>
    </submittedName>
</protein>
<dbReference type="GO" id="GO:0003677">
    <property type="term" value="F:DNA binding"/>
    <property type="evidence" value="ECO:0007669"/>
    <property type="project" value="UniProtKB-UniRule"/>
</dbReference>
<feature type="DNA-binding region" description="H-T-H motif" evidence="2">
    <location>
        <begin position="43"/>
        <end position="62"/>
    </location>
</feature>
<dbReference type="PANTHER" id="PTHR30328">
    <property type="entry name" value="TRANSCRIPTIONAL REPRESSOR"/>
    <property type="match status" value="1"/>
</dbReference>
<dbReference type="AlphaFoldDB" id="A0A939MGZ4"/>
<dbReference type="Pfam" id="PF17938">
    <property type="entry name" value="TetR_C_29"/>
    <property type="match status" value="1"/>
</dbReference>
<dbReference type="GO" id="GO:0006355">
    <property type="term" value="P:regulation of DNA-templated transcription"/>
    <property type="evidence" value="ECO:0007669"/>
    <property type="project" value="UniProtKB-ARBA"/>
</dbReference>
<dbReference type="SUPFAM" id="SSF46689">
    <property type="entry name" value="Homeodomain-like"/>
    <property type="match status" value="1"/>
</dbReference>
<evidence type="ECO:0000259" key="4">
    <source>
        <dbReference type="PROSITE" id="PS50977"/>
    </source>
</evidence>
<evidence type="ECO:0000256" key="2">
    <source>
        <dbReference type="PROSITE-ProRule" id="PRU00335"/>
    </source>
</evidence>
<dbReference type="RefSeq" id="WP_208095071.1">
    <property type="nucleotide sequence ID" value="NZ_JAGDYM010000001.1"/>
</dbReference>
<feature type="region of interest" description="Disordered" evidence="3">
    <location>
        <begin position="1"/>
        <end position="20"/>
    </location>
</feature>
<gene>
    <name evidence="5" type="ORF">J4H92_00540</name>
</gene>
<name>A0A939MGZ4_9MICO</name>
<evidence type="ECO:0000313" key="6">
    <source>
        <dbReference type="Proteomes" id="UP000664382"/>
    </source>
</evidence>
<evidence type="ECO:0000313" key="5">
    <source>
        <dbReference type="EMBL" id="MBO1900436.1"/>
    </source>
</evidence>
<dbReference type="InterPro" id="IPR001647">
    <property type="entry name" value="HTH_TetR"/>
</dbReference>
<dbReference type="InterPro" id="IPR041474">
    <property type="entry name" value="NicS_C"/>
</dbReference>
<keyword evidence="1 2" id="KW-0238">DNA-binding</keyword>
<dbReference type="Gene3D" id="1.10.357.10">
    <property type="entry name" value="Tetracycline Repressor, domain 2"/>
    <property type="match status" value="1"/>
</dbReference>
<accession>A0A939MGZ4</accession>
<dbReference type="Pfam" id="PF00440">
    <property type="entry name" value="TetR_N"/>
    <property type="match status" value="1"/>
</dbReference>
<dbReference type="InterPro" id="IPR050109">
    <property type="entry name" value="HTH-type_TetR-like_transc_reg"/>
</dbReference>
<dbReference type="PRINTS" id="PR00455">
    <property type="entry name" value="HTHTETR"/>
</dbReference>
<dbReference type="PANTHER" id="PTHR30328:SF54">
    <property type="entry name" value="HTH-TYPE TRANSCRIPTIONAL REPRESSOR SCO4008"/>
    <property type="match status" value="1"/>
</dbReference>